<feature type="transmembrane region" description="Helical" evidence="1">
    <location>
        <begin position="448"/>
        <end position="466"/>
    </location>
</feature>
<name>A0A7X2NRF3_9FIRM</name>
<feature type="transmembrane region" description="Helical" evidence="1">
    <location>
        <begin position="180"/>
        <end position="209"/>
    </location>
</feature>
<comment type="caution">
    <text evidence="2">The sequence shown here is derived from an EMBL/GenBank/DDBJ whole genome shotgun (WGS) entry which is preliminary data.</text>
</comment>
<feature type="transmembrane region" description="Helical" evidence="1">
    <location>
        <begin position="423"/>
        <end position="441"/>
    </location>
</feature>
<protein>
    <submittedName>
        <fullName evidence="2">YfhO family protein</fullName>
    </submittedName>
</protein>
<dbReference type="PANTHER" id="PTHR38454">
    <property type="entry name" value="INTEGRAL MEMBRANE PROTEIN-RELATED"/>
    <property type="match status" value="1"/>
</dbReference>
<evidence type="ECO:0000256" key="1">
    <source>
        <dbReference type="SAM" id="Phobius"/>
    </source>
</evidence>
<dbReference type="EMBL" id="VUMN01000007">
    <property type="protein sequence ID" value="MSS58147.1"/>
    <property type="molecule type" value="Genomic_DNA"/>
</dbReference>
<feature type="transmembrane region" description="Helical" evidence="1">
    <location>
        <begin position="263"/>
        <end position="286"/>
    </location>
</feature>
<feature type="transmembrane region" description="Helical" evidence="1">
    <location>
        <begin position="103"/>
        <end position="123"/>
    </location>
</feature>
<keyword evidence="1" id="KW-0472">Membrane</keyword>
<sequence>MKRSDRKAWIKLFLFISLIFAVMIIPYLVTGTAFILGWDMRTIYSSNFENLRTMLAQWKNTGTLPYWSWVNFLGNDFYSSKLFYFNDFWEYFFAFTNLKYTDAIIWMTYLRFLTAGFSFYAYARYNRYSEHTSIIGSLLFTFSAYLLQIMRDPFFASFISFLPLYFLSVDRYIAEKKHGFFIFMVFFMFFNSYYLFYMTSLFTILYFIWRWRKQYQSMKGLWKNAFRLIGYYVIGFLLSGVIVVPEVLNVLANSRVGTRSSTLIYETIVPYLDYLSGLFTPVSMLAYRGTEISDLYLYDTPNHQLMAMYVWAGAAAALLVPQLFAEKKEREFHLGVLILITLFSIVPILNSVMHGFSEPSFRWMANVTFLLVAEILPFLEHPELIHQKLLKQTAVNISILLAATPILFALICKVSVSSILSDYALVICYIPFVILVCYAIGKNRKAMCTAVVIAELCYVATFTYFGNPTQSALKKEDADRVARSMGNKDYYNEWSLTLDPANASSFYRTYVDPVGVYWSQGTNYNLDADIKGLLAYDSTYLASTNDLIKLDPDRVIDYLPWTFDIQNPDIMTLVSTKYAVVAPGTACPFNHGELIGHYADYDLYLNLDYINLGKTFTGIMTYDDYEVSMSSEITEKVICHAEDYEEISALIGNEEVQCSDASAEGNQAFATLTASEDGFAVLSVPYDQGWTVTVNGEQVKTYEVNGGMTGIAVKKGENNIVFSFAPHGLKEGKLLSIAGAVLVVLLIFLDHRKKH</sequence>
<dbReference type="Pfam" id="PF09586">
    <property type="entry name" value="YfhO"/>
    <property type="match status" value="2"/>
</dbReference>
<gene>
    <name evidence="2" type="ORF">FYJ51_04425</name>
</gene>
<feature type="transmembrane region" description="Helical" evidence="1">
    <location>
        <begin position="12"/>
        <end position="38"/>
    </location>
</feature>
<accession>A0A7X2NRF3</accession>
<proteinExistence type="predicted"/>
<keyword evidence="1" id="KW-0812">Transmembrane</keyword>
<dbReference type="RefSeq" id="WP_154503731.1">
    <property type="nucleotide sequence ID" value="NZ_VUMN01000007.1"/>
</dbReference>
<keyword evidence="3" id="KW-1185">Reference proteome</keyword>
<feature type="transmembrane region" description="Helical" evidence="1">
    <location>
        <begin position="154"/>
        <end position="173"/>
    </location>
</feature>
<feature type="transmembrane region" description="Helical" evidence="1">
    <location>
        <begin position="732"/>
        <end position="749"/>
    </location>
</feature>
<feature type="transmembrane region" description="Helical" evidence="1">
    <location>
        <begin position="361"/>
        <end position="381"/>
    </location>
</feature>
<dbReference type="InterPro" id="IPR018580">
    <property type="entry name" value="Uncharacterised_YfhO"/>
</dbReference>
<dbReference type="Proteomes" id="UP000461880">
    <property type="component" value="Unassembled WGS sequence"/>
</dbReference>
<evidence type="ECO:0000313" key="2">
    <source>
        <dbReference type="EMBL" id="MSS58147.1"/>
    </source>
</evidence>
<organism evidence="2 3">
    <name type="scientific">Stecheria intestinalis</name>
    <dbReference type="NCBI Taxonomy" id="2606630"/>
    <lineage>
        <taxon>Bacteria</taxon>
        <taxon>Bacillati</taxon>
        <taxon>Bacillota</taxon>
        <taxon>Erysipelotrichia</taxon>
        <taxon>Erysipelotrichales</taxon>
        <taxon>Erysipelotrichaceae</taxon>
        <taxon>Stecheria</taxon>
    </lineage>
</organism>
<evidence type="ECO:0000313" key="3">
    <source>
        <dbReference type="Proteomes" id="UP000461880"/>
    </source>
</evidence>
<dbReference type="PANTHER" id="PTHR38454:SF1">
    <property type="entry name" value="INTEGRAL MEMBRANE PROTEIN"/>
    <property type="match status" value="1"/>
</dbReference>
<feature type="transmembrane region" description="Helical" evidence="1">
    <location>
        <begin position="306"/>
        <end position="325"/>
    </location>
</feature>
<dbReference type="AlphaFoldDB" id="A0A7X2NRF3"/>
<reference evidence="2 3" key="1">
    <citation type="submission" date="2019-08" db="EMBL/GenBank/DDBJ databases">
        <title>In-depth cultivation of the pig gut microbiome towards novel bacterial diversity and tailored functional studies.</title>
        <authorList>
            <person name="Wylensek D."/>
            <person name="Hitch T.C.A."/>
            <person name="Clavel T."/>
        </authorList>
    </citation>
    <scope>NUCLEOTIDE SEQUENCE [LARGE SCALE GENOMIC DNA]</scope>
    <source>
        <strain evidence="2 3">Oil+RF-744-GAM-WT-6</strain>
    </source>
</reference>
<feature type="transmembrane region" description="Helical" evidence="1">
    <location>
        <begin position="332"/>
        <end position="349"/>
    </location>
</feature>
<feature type="transmembrane region" description="Helical" evidence="1">
    <location>
        <begin position="393"/>
        <end position="411"/>
    </location>
</feature>
<feature type="transmembrane region" description="Helical" evidence="1">
    <location>
        <begin position="130"/>
        <end position="148"/>
    </location>
</feature>
<keyword evidence="1" id="KW-1133">Transmembrane helix</keyword>
<feature type="transmembrane region" description="Helical" evidence="1">
    <location>
        <begin position="229"/>
        <end position="251"/>
    </location>
</feature>